<gene>
    <name evidence="3" type="ORF">CIT25_34370</name>
</gene>
<dbReference type="CDD" id="cd01038">
    <property type="entry name" value="Endonuclease_DUF559"/>
    <property type="match status" value="1"/>
</dbReference>
<dbReference type="Proteomes" id="UP000216215">
    <property type="component" value="Unassembled WGS sequence"/>
</dbReference>
<proteinExistence type="predicted"/>
<evidence type="ECO:0000259" key="2">
    <source>
        <dbReference type="Pfam" id="PF04480"/>
    </source>
</evidence>
<dbReference type="AlphaFoldDB" id="A0AB36QZA5"/>
<dbReference type="InterPro" id="IPR047216">
    <property type="entry name" value="Endonuclease_DUF559_bact"/>
</dbReference>
<name>A0AB36QZA5_9HYPH</name>
<evidence type="ECO:0000256" key="1">
    <source>
        <dbReference type="SAM" id="MobiDB-lite"/>
    </source>
</evidence>
<dbReference type="SUPFAM" id="SSF52980">
    <property type="entry name" value="Restriction endonuclease-like"/>
    <property type="match status" value="1"/>
</dbReference>
<protein>
    <recommendedName>
        <fullName evidence="2">DUF559 domain-containing protein</fullName>
    </recommendedName>
</protein>
<dbReference type="RefSeq" id="WP_095489535.1">
    <property type="nucleotide sequence ID" value="NZ_CP088151.1"/>
</dbReference>
<accession>A0AB36QZA5</accession>
<sequence length="123" mass="14751">MPHQPVAPTKRRFARSMRREPTEAEDRLWHELRGRRLDRIKFRRQVPVGKFIADFICAEARLIIEIDGSQHADSNYDRERTAELKVRGFRVLRFWNDDVLRDLNAVCDTIMAYVRDESLQPWR</sequence>
<dbReference type="InterPro" id="IPR007569">
    <property type="entry name" value="DUF559"/>
</dbReference>
<dbReference type="Gene3D" id="3.40.960.10">
    <property type="entry name" value="VSR Endonuclease"/>
    <property type="match status" value="1"/>
</dbReference>
<feature type="region of interest" description="Disordered" evidence="1">
    <location>
        <begin position="1"/>
        <end position="25"/>
    </location>
</feature>
<evidence type="ECO:0000313" key="3">
    <source>
        <dbReference type="EMBL" id="PAP97696.1"/>
    </source>
</evidence>
<comment type="caution">
    <text evidence="3">The sequence shown here is derived from an EMBL/GenBank/DDBJ whole genome shotgun (WGS) entry which is preliminary data.</text>
</comment>
<keyword evidence="4" id="KW-1185">Reference proteome</keyword>
<dbReference type="PANTHER" id="PTHR38590">
    <property type="entry name" value="BLL0828 PROTEIN"/>
    <property type="match status" value="1"/>
</dbReference>
<dbReference type="Pfam" id="PF04480">
    <property type="entry name" value="DUF559"/>
    <property type="match status" value="1"/>
</dbReference>
<dbReference type="PANTHER" id="PTHR38590:SF1">
    <property type="entry name" value="BLL0828 PROTEIN"/>
    <property type="match status" value="1"/>
</dbReference>
<dbReference type="InterPro" id="IPR011335">
    <property type="entry name" value="Restrct_endonuc-II-like"/>
</dbReference>
<dbReference type="EMBL" id="NPKI01000051">
    <property type="protein sequence ID" value="PAP97696.1"/>
    <property type="molecule type" value="Genomic_DNA"/>
</dbReference>
<reference evidence="4" key="1">
    <citation type="submission" date="2017-08" db="EMBL/GenBank/DDBJ databases">
        <title>Mesorhizobium wenxinae sp. nov., a novel rhizobial species isolated from root nodules of chickpea (Cicer arietinum L.).</title>
        <authorList>
            <person name="Zhang J."/>
        </authorList>
    </citation>
    <scope>NUCLEOTIDE SEQUENCE [LARGE SCALE GENOMIC DNA]</scope>
    <source>
        <strain evidence="4">USDA 3392</strain>
    </source>
</reference>
<evidence type="ECO:0000313" key="4">
    <source>
        <dbReference type="Proteomes" id="UP000216215"/>
    </source>
</evidence>
<feature type="domain" description="DUF559" evidence="2">
    <location>
        <begin position="11"/>
        <end position="114"/>
    </location>
</feature>
<organism evidence="3 4">
    <name type="scientific">Mesorhizobium mediterraneum</name>
    <dbReference type="NCBI Taxonomy" id="43617"/>
    <lineage>
        <taxon>Bacteria</taxon>
        <taxon>Pseudomonadati</taxon>
        <taxon>Pseudomonadota</taxon>
        <taxon>Alphaproteobacteria</taxon>
        <taxon>Hyphomicrobiales</taxon>
        <taxon>Phyllobacteriaceae</taxon>
        <taxon>Mesorhizobium</taxon>
    </lineage>
</organism>